<keyword evidence="3 11" id="KW-0813">Transport</keyword>
<evidence type="ECO:0000256" key="4">
    <source>
        <dbReference type="ARBA" id="ARBA00022475"/>
    </source>
</evidence>
<dbReference type="PRINTS" id="PR00252">
    <property type="entry name" value="NRIONCHANNEL"/>
</dbReference>
<dbReference type="InterPro" id="IPR018000">
    <property type="entry name" value="Neurotransmitter_ion_chnl_CS"/>
</dbReference>
<dbReference type="PANTHER" id="PTHR18945">
    <property type="entry name" value="NEUROTRANSMITTER GATED ION CHANNEL"/>
    <property type="match status" value="1"/>
</dbReference>
<dbReference type="FunFam" id="2.70.170.10:FF:000045">
    <property type="entry name" value="Predicted protein"/>
    <property type="match status" value="1"/>
</dbReference>
<dbReference type="RefSeq" id="XP_031562311.1">
    <property type="nucleotide sequence ID" value="XM_031706451.1"/>
</dbReference>
<dbReference type="Pfam" id="PF02932">
    <property type="entry name" value="Neur_chan_memb"/>
    <property type="match status" value="1"/>
</dbReference>
<dbReference type="InterPro" id="IPR036734">
    <property type="entry name" value="Neur_chan_lig-bd_sf"/>
</dbReference>
<dbReference type="InterPro" id="IPR036719">
    <property type="entry name" value="Neuro-gated_channel_TM_sf"/>
</dbReference>
<dbReference type="Gene3D" id="2.70.170.10">
    <property type="entry name" value="Neurotransmitter-gated ion-channel ligand-binding domain"/>
    <property type="match status" value="1"/>
</dbReference>
<evidence type="ECO:0000313" key="14">
    <source>
        <dbReference type="Proteomes" id="UP000515163"/>
    </source>
</evidence>
<dbReference type="SUPFAM" id="SSF63712">
    <property type="entry name" value="Nicotinic receptor ligand binding domain-like"/>
    <property type="match status" value="1"/>
</dbReference>
<name>A0A6P8I4C7_ACTTE</name>
<evidence type="ECO:0000259" key="12">
    <source>
        <dbReference type="Pfam" id="PF02931"/>
    </source>
</evidence>
<feature type="transmembrane region" description="Helical" evidence="11">
    <location>
        <begin position="283"/>
        <end position="302"/>
    </location>
</feature>
<dbReference type="CDD" id="cd18990">
    <property type="entry name" value="LGIC_ECD_GABAAR"/>
    <property type="match status" value="1"/>
</dbReference>
<evidence type="ECO:0000256" key="9">
    <source>
        <dbReference type="ARBA" id="ARBA00023136"/>
    </source>
</evidence>
<gene>
    <name evidence="15 16 17 18" type="primary">LOC116298088</name>
</gene>
<dbReference type="GO" id="GO:0005230">
    <property type="term" value="F:extracellular ligand-gated monoatomic ion channel activity"/>
    <property type="evidence" value="ECO:0007669"/>
    <property type="project" value="InterPro"/>
</dbReference>
<feature type="transmembrane region" description="Helical" evidence="11">
    <location>
        <begin position="458"/>
        <end position="477"/>
    </location>
</feature>
<dbReference type="PRINTS" id="PR00253">
    <property type="entry name" value="GABAARECEPTR"/>
</dbReference>
<feature type="transmembrane region" description="Helical" evidence="11">
    <location>
        <begin position="253"/>
        <end position="276"/>
    </location>
</feature>
<dbReference type="InterPro" id="IPR038050">
    <property type="entry name" value="Neuro_actylchol_rec"/>
</dbReference>
<feature type="domain" description="Neurotransmitter-gated ion-channel ligand-binding" evidence="12">
    <location>
        <begin position="49"/>
        <end position="252"/>
    </location>
</feature>
<dbReference type="RefSeq" id="XP_031562312.1">
    <property type="nucleotide sequence ID" value="XM_031706452.1"/>
</dbReference>
<evidence type="ECO:0000259" key="13">
    <source>
        <dbReference type="Pfam" id="PF02932"/>
    </source>
</evidence>
<evidence type="ECO:0000313" key="17">
    <source>
        <dbReference type="RefSeq" id="XP_031562312.1"/>
    </source>
</evidence>
<keyword evidence="10 11" id="KW-0407">Ion channel</keyword>
<evidence type="ECO:0000313" key="15">
    <source>
        <dbReference type="RefSeq" id="XP_031562310.1"/>
    </source>
</evidence>
<evidence type="ECO:0000313" key="18">
    <source>
        <dbReference type="RefSeq" id="XP_031562313.1"/>
    </source>
</evidence>
<comment type="subcellular location">
    <subcellularLocation>
        <location evidence="2">Cell membrane</location>
    </subcellularLocation>
    <subcellularLocation>
        <location evidence="1">Membrane</location>
        <topology evidence="1">Multi-pass membrane protein</topology>
    </subcellularLocation>
</comment>
<dbReference type="GO" id="GO:0004888">
    <property type="term" value="F:transmembrane signaling receptor activity"/>
    <property type="evidence" value="ECO:0007669"/>
    <property type="project" value="InterPro"/>
</dbReference>
<evidence type="ECO:0000256" key="11">
    <source>
        <dbReference type="RuleBase" id="RU000687"/>
    </source>
</evidence>
<reference evidence="15 16" key="1">
    <citation type="submission" date="2025-04" db="UniProtKB">
        <authorList>
            <consortium name="RefSeq"/>
        </authorList>
    </citation>
    <scope>IDENTIFICATION</scope>
    <source>
        <tissue evidence="15 16">Tentacle</tissue>
    </source>
</reference>
<evidence type="ECO:0000256" key="10">
    <source>
        <dbReference type="ARBA" id="ARBA00023303"/>
    </source>
</evidence>
<dbReference type="PROSITE" id="PS00236">
    <property type="entry name" value="NEUROTR_ION_CHANNEL"/>
    <property type="match status" value="1"/>
</dbReference>
<feature type="domain" description="Neurotransmitter-gated ion-channel transmembrane" evidence="13">
    <location>
        <begin position="259"/>
        <end position="472"/>
    </location>
</feature>
<dbReference type="InterPro" id="IPR006028">
    <property type="entry name" value="GABAA/Glycine_rcpt"/>
</dbReference>
<evidence type="ECO:0000256" key="3">
    <source>
        <dbReference type="ARBA" id="ARBA00022448"/>
    </source>
</evidence>
<evidence type="ECO:0000256" key="8">
    <source>
        <dbReference type="ARBA" id="ARBA00023065"/>
    </source>
</evidence>
<dbReference type="Pfam" id="PF02931">
    <property type="entry name" value="Neur_chan_LBD"/>
    <property type="match status" value="1"/>
</dbReference>
<evidence type="ECO:0000256" key="1">
    <source>
        <dbReference type="ARBA" id="ARBA00004141"/>
    </source>
</evidence>
<feature type="transmembrane region" description="Helical" evidence="11">
    <location>
        <begin position="314"/>
        <end position="336"/>
    </location>
</feature>
<proteinExistence type="inferred from homology"/>
<dbReference type="GeneID" id="116298088"/>
<dbReference type="SUPFAM" id="SSF90112">
    <property type="entry name" value="Neurotransmitter-gated ion-channel transmembrane pore"/>
    <property type="match status" value="1"/>
</dbReference>
<evidence type="ECO:0000256" key="6">
    <source>
        <dbReference type="ARBA" id="ARBA00022729"/>
    </source>
</evidence>
<keyword evidence="7 11" id="KW-1133">Transmembrane helix</keyword>
<keyword evidence="14" id="KW-1185">Reference proteome</keyword>
<dbReference type="KEGG" id="aten:116298088"/>
<dbReference type="OrthoDB" id="407674at2759"/>
<keyword evidence="9 11" id="KW-0472">Membrane</keyword>
<dbReference type="InterPro" id="IPR006201">
    <property type="entry name" value="Neur_channel"/>
</dbReference>
<dbReference type="CDD" id="cd19049">
    <property type="entry name" value="LGIC_TM_anion"/>
    <property type="match status" value="1"/>
</dbReference>
<evidence type="ECO:0000256" key="5">
    <source>
        <dbReference type="ARBA" id="ARBA00022692"/>
    </source>
</evidence>
<evidence type="ECO:0000313" key="16">
    <source>
        <dbReference type="RefSeq" id="XP_031562311.1"/>
    </source>
</evidence>
<organism evidence="14 16">
    <name type="scientific">Actinia tenebrosa</name>
    <name type="common">Australian red waratah sea anemone</name>
    <dbReference type="NCBI Taxonomy" id="6105"/>
    <lineage>
        <taxon>Eukaryota</taxon>
        <taxon>Metazoa</taxon>
        <taxon>Cnidaria</taxon>
        <taxon>Anthozoa</taxon>
        <taxon>Hexacorallia</taxon>
        <taxon>Actiniaria</taxon>
        <taxon>Actiniidae</taxon>
        <taxon>Actinia</taxon>
    </lineage>
</organism>
<evidence type="ECO:0000256" key="2">
    <source>
        <dbReference type="ARBA" id="ARBA00004236"/>
    </source>
</evidence>
<keyword evidence="8 11" id="KW-0406">Ion transport</keyword>
<sequence length="478" mass="55449">MLISLLAIIFGLTELLSTASTTNSLKLTPANLKVSDERLTAAGNNMSLIIKHIMKNYDKNVRPYYEVKPIDVQLDMLILSFGELKEADMVFTTDIYLGQFWQDPRFAYGFNNSISFGGNYVDNFWVPDTFFVNSVNTEIHHMISPNKKLWISLDKGHIMLSARLKSTATCKMDLRKYPMDIQTCHLALESFSFDESDLMYKWKKKLGSKVFIYDSEMAQFTVVNVTRGLKHPLYHSRSFSGLTVTFEFQRRTMYYIFQMYIPCICIVALSWVSFWVDAEAVPARVGLSITTVLTICYMLGSVNTNLPRVSYLKAIDYFLLLSFSFIFLTLIEYVVVLKYTRRKKYSGSFSPHKIELSEDELVEDKKMMEVKIQIGKTAYTFLDSLSDLASDGNKKTNNCHGEMYRSSPRMPVKTCDHSRPILRRYSKKDGKKTCITHFFRKPFSPGEGENKIDKYSRFFFPFSYGVFLMVYFAFFFYY</sequence>
<feature type="chain" id="PRO_5044519120" evidence="11">
    <location>
        <begin position="22"/>
        <end position="478"/>
    </location>
</feature>
<dbReference type="InterPro" id="IPR006029">
    <property type="entry name" value="Neurotrans-gated_channel_TM"/>
</dbReference>
<dbReference type="RefSeq" id="XP_031562310.1">
    <property type="nucleotide sequence ID" value="XM_031706450.1"/>
</dbReference>
<dbReference type="FunFam" id="1.20.58.390:FF:000098">
    <property type="entry name" value="Predicted protein"/>
    <property type="match status" value="1"/>
</dbReference>
<dbReference type="NCBIfam" id="TIGR00860">
    <property type="entry name" value="LIC"/>
    <property type="match status" value="1"/>
</dbReference>
<dbReference type="InterPro" id="IPR006202">
    <property type="entry name" value="Neur_chan_lig-bd"/>
</dbReference>
<accession>A0A6P8I4C7</accession>
<keyword evidence="5 11" id="KW-0812">Transmembrane</keyword>
<comment type="similarity">
    <text evidence="11">Belongs to the ligand-gated ion channel (TC 1.A.9) family.</text>
</comment>
<keyword evidence="6 11" id="KW-0732">Signal</keyword>
<dbReference type="GO" id="GO:0005886">
    <property type="term" value="C:plasma membrane"/>
    <property type="evidence" value="ECO:0007669"/>
    <property type="project" value="UniProtKB-SubCell"/>
</dbReference>
<keyword evidence="4" id="KW-1003">Cell membrane</keyword>
<dbReference type="Gene3D" id="1.20.58.390">
    <property type="entry name" value="Neurotransmitter-gated ion-channel transmembrane domain"/>
    <property type="match status" value="1"/>
</dbReference>
<evidence type="ECO:0000256" key="7">
    <source>
        <dbReference type="ARBA" id="ARBA00022989"/>
    </source>
</evidence>
<dbReference type="RefSeq" id="XP_031562313.1">
    <property type="nucleotide sequence ID" value="XM_031706453.1"/>
</dbReference>
<dbReference type="Proteomes" id="UP000515163">
    <property type="component" value="Unplaced"/>
</dbReference>
<dbReference type="AlphaFoldDB" id="A0A6P8I4C7"/>
<feature type="signal peptide" evidence="11">
    <location>
        <begin position="1"/>
        <end position="21"/>
    </location>
</feature>
<protein>
    <submittedName>
        <fullName evidence="15 16">Glycine receptor subunit alphaZ1-like</fullName>
    </submittedName>
</protein>